<evidence type="ECO:0000313" key="3">
    <source>
        <dbReference type="Proteomes" id="UP000015104"/>
    </source>
</evidence>
<dbReference type="GO" id="GO:0006886">
    <property type="term" value="P:intracellular protein transport"/>
    <property type="evidence" value="ECO:0007669"/>
    <property type="project" value="InterPro"/>
</dbReference>
<dbReference type="EMBL" id="CAEY01001586">
    <property type="status" value="NOT_ANNOTATED_CDS"/>
    <property type="molecule type" value="Genomic_DNA"/>
</dbReference>
<dbReference type="PANTHER" id="PTHR15863:SF2">
    <property type="entry name" value="MRN COMPLEX-INTERACTING PROTEIN"/>
    <property type="match status" value="1"/>
</dbReference>
<feature type="domain" description="MRN complex-interacting protein N-terminal" evidence="1">
    <location>
        <begin position="7"/>
        <end position="61"/>
    </location>
</feature>
<dbReference type="GO" id="GO:0003682">
    <property type="term" value="F:chromatin binding"/>
    <property type="evidence" value="ECO:0007669"/>
    <property type="project" value="TreeGrafter"/>
</dbReference>
<sequence length="63" mass="7253">MVQENIVLRCVQCDMYQSQLVKQSGKWTCVICGLKQSIQRVYYHGSGAECRLQVQRLNMANES</sequence>
<dbReference type="InterPro" id="IPR049472">
    <property type="entry name" value="MRNIP_N"/>
</dbReference>
<dbReference type="SUPFAM" id="SSF82919">
    <property type="entry name" value="Zn-finger domain of Sec23/24"/>
    <property type="match status" value="1"/>
</dbReference>
<dbReference type="eggNOG" id="ENOG502S8YD">
    <property type="taxonomic scope" value="Eukaryota"/>
</dbReference>
<evidence type="ECO:0000259" key="1">
    <source>
        <dbReference type="Pfam" id="PF15749"/>
    </source>
</evidence>
<dbReference type="Proteomes" id="UP000015104">
    <property type="component" value="Unassembled WGS sequence"/>
</dbReference>
<accession>T1K5D3</accession>
<dbReference type="AlphaFoldDB" id="T1K5D3"/>
<dbReference type="GO" id="GO:0030127">
    <property type="term" value="C:COPII vesicle coat"/>
    <property type="evidence" value="ECO:0007669"/>
    <property type="project" value="InterPro"/>
</dbReference>
<keyword evidence="3" id="KW-1185">Reference proteome</keyword>
<reference evidence="2" key="2">
    <citation type="submission" date="2015-06" db="UniProtKB">
        <authorList>
            <consortium name="EnsemblMetazoa"/>
        </authorList>
    </citation>
    <scope>IDENTIFICATION</scope>
</reference>
<dbReference type="InterPro" id="IPR032739">
    <property type="entry name" value="MRNIP"/>
</dbReference>
<evidence type="ECO:0000313" key="2">
    <source>
        <dbReference type="EnsemblMetazoa" id="tetur05g05860.1"/>
    </source>
</evidence>
<reference evidence="3" key="1">
    <citation type="submission" date="2011-08" db="EMBL/GenBank/DDBJ databases">
        <authorList>
            <person name="Rombauts S."/>
        </authorList>
    </citation>
    <scope>NUCLEOTIDE SEQUENCE</scope>
    <source>
        <strain evidence="3">London</strain>
    </source>
</reference>
<organism evidence="2 3">
    <name type="scientific">Tetranychus urticae</name>
    <name type="common">Two-spotted spider mite</name>
    <dbReference type="NCBI Taxonomy" id="32264"/>
    <lineage>
        <taxon>Eukaryota</taxon>
        <taxon>Metazoa</taxon>
        <taxon>Ecdysozoa</taxon>
        <taxon>Arthropoda</taxon>
        <taxon>Chelicerata</taxon>
        <taxon>Arachnida</taxon>
        <taxon>Acari</taxon>
        <taxon>Acariformes</taxon>
        <taxon>Trombidiformes</taxon>
        <taxon>Prostigmata</taxon>
        <taxon>Eleutherengona</taxon>
        <taxon>Raphignathae</taxon>
        <taxon>Tetranychoidea</taxon>
        <taxon>Tetranychidae</taxon>
        <taxon>Tetranychus</taxon>
    </lineage>
</organism>
<protein>
    <recommendedName>
        <fullName evidence="1">MRN complex-interacting protein N-terminal domain-containing protein</fullName>
    </recommendedName>
</protein>
<dbReference type="GO" id="GO:0008270">
    <property type="term" value="F:zinc ion binding"/>
    <property type="evidence" value="ECO:0007669"/>
    <property type="project" value="InterPro"/>
</dbReference>
<dbReference type="GO" id="GO:0005634">
    <property type="term" value="C:nucleus"/>
    <property type="evidence" value="ECO:0007669"/>
    <property type="project" value="TreeGrafter"/>
</dbReference>
<dbReference type="Gene3D" id="2.30.30.380">
    <property type="entry name" value="Zn-finger domain of Sec23/24"/>
    <property type="match status" value="1"/>
</dbReference>
<dbReference type="InterPro" id="IPR036174">
    <property type="entry name" value="Znf_Sec23_Sec24_sf"/>
</dbReference>
<dbReference type="EnsemblMetazoa" id="tetur05g05860.1">
    <property type="protein sequence ID" value="tetur05g05860.1"/>
    <property type="gene ID" value="tetur05g05860"/>
</dbReference>
<dbReference type="GO" id="GO:0007095">
    <property type="term" value="P:mitotic G2 DNA damage checkpoint signaling"/>
    <property type="evidence" value="ECO:0007669"/>
    <property type="project" value="TreeGrafter"/>
</dbReference>
<dbReference type="Pfam" id="PF15749">
    <property type="entry name" value="MRNIP"/>
    <property type="match status" value="1"/>
</dbReference>
<dbReference type="GO" id="GO:0006888">
    <property type="term" value="P:endoplasmic reticulum to Golgi vesicle-mediated transport"/>
    <property type="evidence" value="ECO:0007669"/>
    <property type="project" value="InterPro"/>
</dbReference>
<dbReference type="HOGENOM" id="CLU_187892_0_0_1"/>
<name>T1K5D3_TETUR</name>
<dbReference type="PANTHER" id="PTHR15863">
    <property type="entry name" value="MRN COMPLEX-INTERACTING PROTEIN"/>
    <property type="match status" value="1"/>
</dbReference>
<dbReference type="STRING" id="32264.T1K5D3"/>
<proteinExistence type="predicted"/>